<evidence type="ECO:0000313" key="5">
    <source>
        <dbReference type="Proteomes" id="UP000586093"/>
    </source>
</evidence>
<dbReference type="InterPro" id="IPR012668">
    <property type="entry name" value="CHP02466"/>
</dbReference>
<keyword evidence="1" id="KW-0677">Repeat</keyword>
<evidence type="ECO:0000256" key="3">
    <source>
        <dbReference type="PROSITE-ProRule" id="PRU00339"/>
    </source>
</evidence>
<dbReference type="Gene3D" id="1.25.40.10">
    <property type="entry name" value="Tetratricopeptide repeat domain"/>
    <property type="match status" value="3"/>
</dbReference>
<proteinExistence type="predicted"/>
<feature type="repeat" description="TPR" evidence="3">
    <location>
        <begin position="216"/>
        <end position="249"/>
    </location>
</feature>
<dbReference type="Pfam" id="PF13432">
    <property type="entry name" value="TPR_16"/>
    <property type="match status" value="1"/>
</dbReference>
<dbReference type="Pfam" id="PF13414">
    <property type="entry name" value="TPR_11"/>
    <property type="match status" value="1"/>
</dbReference>
<feature type="repeat" description="TPR" evidence="3">
    <location>
        <begin position="112"/>
        <end position="145"/>
    </location>
</feature>
<comment type="caution">
    <text evidence="4">The sequence shown here is derived from an EMBL/GenBank/DDBJ whole genome shotgun (WGS) entry which is preliminary data.</text>
</comment>
<dbReference type="AlphaFoldDB" id="A0A839HHD2"/>
<evidence type="ECO:0000256" key="2">
    <source>
        <dbReference type="ARBA" id="ARBA00022803"/>
    </source>
</evidence>
<keyword evidence="2 3" id="KW-0802">TPR repeat</keyword>
<accession>A0A839HHD2</accession>
<feature type="repeat" description="TPR" evidence="3">
    <location>
        <begin position="179"/>
        <end position="212"/>
    </location>
</feature>
<gene>
    <name evidence="4" type="ORF">H4F90_07635</name>
</gene>
<organism evidence="4 5">
    <name type="scientific">Aquariibacter albus</name>
    <dbReference type="NCBI Taxonomy" id="2759899"/>
    <lineage>
        <taxon>Bacteria</taxon>
        <taxon>Pseudomonadati</taxon>
        <taxon>Pseudomonadota</taxon>
        <taxon>Betaproteobacteria</taxon>
        <taxon>Burkholderiales</taxon>
        <taxon>Sphaerotilaceae</taxon>
        <taxon>Aquariibacter</taxon>
    </lineage>
</organism>
<dbReference type="SMART" id="SM00028">
    <property type="entry name" value="TPR"/>
    <property type="match status" value="7"/>
</dbReference>
<dbReference type="PANTHER" id="PTHR44943:SF4">
    <property type="entry name" value="TPR REPEAT-CONTAINING PROTEIN MJ0798"/>
    <property type="match status" value="1"/>
</dbReference>
<dbReference type="SUPFAM" id="SSF48452">
    <property type="entry name" value="TPR-like"/>
    <property type="match status" value="1"/>
</dbReference>
<dbReference type="InterPro" id="IPR051685">
    <property type="entry name" value="Ycf3/AcsC/BcsC/TPR_MFPF"/>
</dbReference>
<dbReference type="PROSITE" id="PS50005">
    <property type="entry name" value="TPR"/>
    <property type="match status" value="4"/>
</dbReference>
<name>A0A839HHD2_9BURK</name>
<dbReference type="InterPro" id="IPR013105">
    <property type="entry name" value="TPR_2"/>
</dbReference>
<evidence type="ECO:0000313" key="4">
    <source>
        <dbReference type="EMBL" id="MBB1161847.1"/>
    </source>
</evidence>
<dbReference type="PANTHER" id="PTHR44943">
    <property type="entry name" value="CELLULOSE SYNTHASE OPERON PROTEIN C"/>
    <property type="match status" value="1"/>
</dbReference>
<dbReference type="InterPro" id="IPR011990">
    <property type="entry name" value="TPR-like_helical_dom_sf"/>
</dbReference>
<keyword evidence="5" id="KW-1185">Reference proteome</keyword>
<protein>
    <submittedName>
        <fullName evidence="4">Tetratricopeptide repeat protein</fullName>
    </submittedName>
</protein>
<dbReference type="Proteomes" id="UP000586093">
    <property type="component" value="Unassembled WGS sequence"/>
</dbReference>
<sequence>MPPRAPVPLPSPLAQDLIALAQAGRWPQLEAQARKALGKHPEALLLHNLLGSALNEQGRHAAAVHSFQRAVQLAPQAPELRFNLAVAQAAAGQLAEAVASYRAVLAARPELTVAHYNLGTTLQRLGRLEEAEAAFRAALVQAPEAVETLGNLGAVLQARGRLDEAIEHYREALRRRELPRLRHNLGTALRSQGRLDEAVEAFEAALRGAPEPALAADTHTRLGETRWDQGRVDEAVAAYRAALAIDPAHAAAHYALGVVAFDGGQLDAALACFEQTSLHDAAQRRLDLLYRLGRREAFRTQLAQQLAAGPHRAPWVATLSAHHAHEHGLPDACGFCPEPFRALHHGRLAPLAEADSPLRAALLRDLREARMAERKQGRLHHGVQSAGHLFKRPEASFRTLAELLRGALQAYRAGLDPALGVYARDFPAEPVFSGAWSVAMRRGGHLSAHIHEEGWLSGVVYLQVPEPPPGRQDGAIAFGLDGNGYPRQRADWPETVLQPRAGDVVFFPSSLFHRTLPFDGEVERICIAFDLAPA</sequence>
<dbReference type="InterPro" id="IPR019734">
    <property type="entry name" value="TPR_rpt"/>
</dbReference>
<dbReference type="Pfam" id="PF13424">
    <property type="entry name" value="TPR_12"/>
    <property type="match status" value="1"/>
</dbReference>
<dbReference type="Gene3D" id="2.60.120.620">
    <property type="entry name" value="q2cbj1_9rhob like domain"/>
    <property type="match status" value="1"/>
</dbReference>
<dbReference type="EMBL" id="JACIVI010000002">
    <property type="protein sequence ID" value="MBB1161847.1"/>
    <property type="molecule type" value="Genomic_DNA"/>
</dbReference>
<dbReference type="Pfam" id="PF07719">
    <property type="entry name" value="TPR_2"/>
    <property type="match status" value="1"/>
</dbReference>
<reference evidence="4 5" key="1">
    <citation type="submission" date="2020-08" db="EMBL/GenBank/DDBJ databases">
        <title>Aquariorum lacteus gen. nov., sp. nov., a new member of the family Comamonadaceae, isolated from freshwater aquarium.</title>
        <authorList>
            <person name="Chun S.-J."/>
        </authorList>
    </citation>
    <scope>NUCLEOTIDE SEQUENCE [LARGE SCALE GENOMIC DNA]</scope>
    <source>
        <strain evidence="4 5">SJAQ100</strain>
    </source>
</reference>
<feature type="repeat" description="TPR" evidence="3">
    <location>
        <begin position="44"/>
        <end position="77"/>
    </location>
</feature>
<evidence type="ECO:0000256" key="1">
    <source>
        <dbReference type="ARBA" id="ARBA00022737"/>
    </source>
</evidence>
<dbReference type="RefSeq" id="WP_182663182.1">
    <property type="nucleotide sequence ID" value="NZ_JACIVI010000002.1"/>
</dbReference>
<dbReference type="Pfam" id="PF13759">
    <property type="entry name" value="2OG-FeII_Oxy_5"/>
    <property type="match status" value="1"/>
</dbReference>